<accession>A0ABS8UJ83</accession>
<comment type="caution">
    <text evidence="2">The sequence shown here is derived from an EMBL/GenBank/DDBJ whole genome shotgun (WGS) entry which is preliminary data.</text>
</comment>
<feature type="non-terminal residue" evidence="2">
    <location>
        <position position="1"/>
    </location>
</feature>
<organism evidence="2 3">
    <name type="scientific">Datura stramonium</name>
    <name type="common">Jimsonweed</name>
    <name type="synonym">Common thornapple</name>
    <dbReference type="NCBI Taxonomy" id="4076"/>
    <lineage>
        <taxon>Eukaryota</taxon>
        <taxon>Viridiplantae</taxon>
        <taxon>Streptophyta</taxon>
        <taxon>Embryophyta</taxon>
        <taxon>Tracheophyta</taxon>
        <taxon>Spermatophyta</taxon>
        <taxon>Magnoliopsida</taxon>
        <taxon>eudicotyledons</taxon>
        <taxon>Gunneridae</taxon>
        <taxon>Pentapetalae</taxon>
        <taxon>asterids</taxon>
        <taxon>lamiids</taxon>
        <taxon>Solanales</taxon>
        <taxon>Solanaceae</taxon>
        <taxon>Solanoideae</taxon>
        <taxon>Datureae</taxon>
        <taxon>Datura</taxon>
    </lineage>
</organism>
<name>A0ABS8UJ83_DATST</name>
<protein>
    <submittedName>
        <fullName evidence="2">Uncharacterized protein</fullName>
    </submittedName>
</protein>
<dbReference type="EMBL" id="JACEIK010002019">
    <property type="protein sequence ID" value="MCD9558495.1"/>
    <property type="molecule type" value="Genomic_DNA"/>
</dbReference>
<dbReference type="Proteomes" id="UP000823775">
    <property type="component" value="Unassembled WGS sequence"/>
</dbReference>
<feature type="compositionally biased region" description="Low complexity" evidence="1">
    <location>
        <begin position="30"/>
        <end position="46"/>
    </location>
</feature>
<gene>
    <name evidence="2" type="ORF">HAX54_015882</name>
</gene>
<sequence>QPPPYHRHPLSSPTHHCSKQPHHDSQPPDLSRLPSSFYRSSSPTSLNHPLLLHSALPLTPNN</sequence>
<keyword evidence="3" id="KW-1185">Reference proteome</keyword>
<feature type="region of interest" description="Disordered" evidence="1">
    <location>
        <begin position="1"/>
        <end position="62"/>
    </location>
</feature>
<reference evidence="2 3" key="1">
    <citation type="journal article" date="2021" name="BMC Genomics">
        <title>Datura genome reveals duplications of psychoactive alkaloid biosynthetic genes and high mutation rate following tissue culture.</title>
        <authorList>
            <person name="Rajewski A."/>
            <person name="Carter-House D."/>
            <person name="Stajich J."/>
            <person name="Litt A."/>
        </authorList>
    </citation>
    <scope>NUCLEOTIDE SEQUENCE [LARGE SCALE GENOMIC DNA]</scope>
    <source>
        <strain evidence="2">AR-01</strain>
    </source>
</reference>
<evidence type="ECO:0000256" key="1">
    <source>
        <dbReference type="SAM" id="MobiDB-lite"/>
    </source>
</evidence>
<evidence type="ECO:0000313" key="2">
    <source>
        <dbReference type="EMBL" id="MCD9558495.1"/>
    </source>
</evidence>
<proteinExistence type="predicted"/>
<evidence type="ECO:0000313" key="3">
    <source>
        <dbReference type="Proteomes" id="UP000823775"/>
    </source>
</evidence>